<reference evidence="1" key="1">
    <citation type="submission" date="2023-07" db="EMBL/GenBank/DDBJ databases">
        <title>Sorghum-associated microbial communities from plants grown in Nebraska, USA.</title>
        <authorList>
            <person name="Schachtman D."/>
        </authorList>
    </citation>
    <scope>NUCLEOTIDE SEQUENCE</scope>
    <source>
        <strain evidence="1">2697</strain>
    </source>
</reference>
<gene>
    <name evidence="1" type="ORF">J2X78_001834</name>
</gene>
<dbReference type="Proteomes" id="UP001246858">
    <property type="component" value="Unassembled WGS sequence"/>
</dbReference>
<proteinExistence type="predicted"/>
<organism evidence="1 2">
    <name type="scientific">Pedobacter africanus</name>
    <dbReference type="NCBI Taxonomy" id="151894"/>
    <lineage>
        <taxon>Bacteria</taxon>
        <taxon>Pseudomonadati</taxon>
        <taxon>Bacteroidota</taxon>
        <taxon>Sphingobacteriia</taxon>
        <taxon>Sphingobacteriales</taxon>
        <taxon>Sphingobacteriaceae</taxon>
        <taxon>Pedobacter</taxon>
    </lineage>
</organism>
<name>A0ACC6KVL6_9SPHI</name>
<sequence length="36" mass="4189">MQVSRQIFILYEVIGLDISTIVNDIDDLFAFCAMFF</sequence>
<keyword evidence="2" id="KW-1185">Reference proteome</keyword>
<evidence type="ECO:0000313" key="1">
    <source>
        <dbReference type="EMBL" id="MDR6783282.1"/>
    </source>
</evidence>
<dbReference type="EMBL" id="JAVDTF010000001">
    <property type="protein sequence ID" value="MDR6783282.1"/>
    <property type="molecule type" value="Genomic_DNA"/>
</dbReference>
<comment type="caution">
    <text evidence="1">The sequence shown here is derived from an EMBL/GenBank/DDBJ whole genome shotgun (WGS) entry which is preliminary data.</text>
</comment>
<accession>A0ACC6KVL6</accession>
<evidence type="ECO:0000313" key="2">
    <source>
        <dbReference type="Proteomes" id="UP001246858"/>
    </source>
</evidence>
<protein>
    <submittedName>
        <fullName evidence="1">Uncharacterized protein</fullName>
    </submittedName>
</protein>